<proteinExistence type="predicted"/>
<dbReference type="EnsemblPlants" id="PGSC0003DMT400024556">
    <property type="protein sequence ID" value="PGSC0003DMT400024556"/>
    <property type="gene ID" value="PGSC0003DMG400009492"/>
</dbReference>
<dbReference type="AlphaFoldDB" id="M1AKC2"/>
<organism evidence="1 2">
    <name type="scientific">Solanum tuberosum</name>
    <name type="common">Potato</name>
    <dbReference type="NCBI Taxonomy" id="4113"/>
    <lineage>
        <taxon>Eukaryota</taxon>
        <taxon>Viridiplantae</taxon>
        <taxon>Streptophyta</taxon>
        <taxon>Embryophyta</taxon>
        <taxon>Tracheophyta</taxon>
        <taxon>Spermatophyta</taxon>
        <taxon>Magnoliopsida</taxon>
        <taxon>eudicotyledons</taxon>
        <taxon>Gunneridae</taxon>
        <taxon>Pentapetalae</taxon>
        <taxon>asterids</taxon>
        <taxon>lamiids</taxon>
        <taxon>Solanales</taxon>
        <taxon>Solanaceae</taxon>
        <taxon>Solanoideae</taxon>
        <taxon>Solaneae</taxon>
        <taxon>Solanum</taxon>
    </lineage>
</organism>
<name>M1AKC2_SOLTU</name>
<dbReference type="Gramene" id="PGSC0003DMT400024556">
    <property type="protein sequence ID" value="PGSC0003DMT400024556"/>
    <property type="gene ID" value="PGSC0003DMG400009492"/>
</dbReference>
<evidence type="ECO:0000313" key="1">
    <source>
        <dbReference type="EnsemblPlants" id="PGSC0003DMT400024556"/>
    </source>
</evidence>
<protein>
    <submittedName>
        <fullName evidence="1">Uncharacterized protein</fullName>
    </submittedName>
</protein>
<sequence length="64" mass="7153">MQDMQTMSWSPRKPQVTTTLAQFRQTKLIPVCIIKTQSKGLGLQKTDRGVLKSDTAHIPIANTN</sequence>
<evidence type="ECO:0000313" key="2">
    <source>
        <dbReference type="Proteomes" id="UP000011115"/>
    </source>
</evidence>
<dbReference type="HOGENOM" id="CLU_2872072_0_0_1"/>
<accession>M1AKC2</accession>
<keyword evidence="2" id="KW-1185">Reference proteome</keyword>
<dbReference type="InParanoid" id="M1AKC2"/>
<reference evidence="1" key="2">
    <citation type="submission" date="2015-06" db="UniProtKB">
        <authorList>
            <consortium name="EnsemblPlants"/>
        </authorList>
    </citation>
    <scope>IDENTIFICATION</scope>
    <source>
        <strain evidence="1">DM1-3 516 R44</strain>
    </source>
</reference>
<dbReference type="Proteomes" id="UP000011115">
    <property type="component" value="Unassembled WGS sequence"/>
</dbReference>
<reference evidence="2" key="1">
    <citation type="journal article" date="2011" name="Nature">
        <title>Genome sequence and analysis of the tuber crop potato.</title>
        <authorList>
            <consortium name="The Potato Genome Sequencing Consortium"/>
        </authorList>
    </citation>
    <scope>NUCLEOTIDE SEQUENCE [LARGE SCALE GENOMIC DNA]</scope>
    <source>
        <strain evidence="2">cv. DM1-3 516 R44</strain>
    </source>
</reference>
<dbReference type="PaxDb" id="4113-PGSC0003DMT400024556"/>